<evidence type="ECO:0000313" key="2">
    <source>
        <dbReference type="Proteomes" id="UP000613030"/>
    </source>
</evidence>
<reference evidence="1 2" key="1">
    <citation type="submission" date="2021-01" db="EMBL/GenBank/DDBJ databases">
        <title>Chryseolinea sp. Jin1 Genome sequencing and assembly.</title>
        <authorList>
            <person name="Kim I."/>
        </authorList>
    </citation>
    <scope>NUCLEOTIDE SEQUENCE [LARGE SCALE GENOMIC DNA]</scope>
    <source>
        <strain evidence="1 2">Jin1</strain>
    </source>
</reference>
<comment type="caution">
    <text evidence="1">The sequence shown here is derived from an EMBL/GenBank/DDBJ whole genome shotgun (WGS) entry which is preliminary data.</text>
</comment>
<proteinExistence type="predicted"/>
<accession>A0ABS1KPC9</accession>
<evidence type="ECO:0000313" key="1">
    <source>
        <dbReference type="EMBL" id="MBL0741214.1"/>
    </source>
</evidence>
<organism evidence="1 2">
    <name type="scientific">Chryseolinea lacunae</name>
    <dbReference type="NCBI Taxonomy" id="2801331"/>
    <lineage>
        <taxon>Bacteria</taxon>
        <taxon>Pseudomonadati</taxon>
        <taxon>Bacteroidota</taxon>
        <taxon>Cytophagia</taxon>
        <taxon>Cytophagales</taxon>
        <taxon>Fulvivirgaceae</taxon>
        <taxon>Chryseolinea</taxon>
    </lineage>
</organism>
<dbReference type="RefSeq" id="WP_202008571.1">
    <property type="nucleotide sequence ID" value="NZ_JAERRB010000002.1"/>
</dbReference>
<dbReference type="Gene3D" id="3.40.1580.10">
    <property type="entry name" value="SMI1/KNR4-like"/>
    <property type="match status" value="1"/>
</dbReference>
<dbReference type="InterPro" id="IPR037883">
    <property type="entry name" value="Knr4/Smi1-like_sf"/>
</dbReference>
<gene>
    <name evidence="1" type="ORF">JI741_08280</name>
</gene>
<dbReference type="Proteomes" id="UP000613030">
    <property type="component" value="Unassembled WGS sequence"/>
</dbReference>
<name>A0ABS1KPC9_9BACT</name>
<keyword evidence="2" id="KW-1185">Reference proteome</keyword>
<sequence>MPKDYLEFMAVSNGAEGELNNTYLRLWPVEELIELNRGMMCRNLHPIFLLSDRTALTRRSRLIRTRGEYYEMPLILMSAEEAIALGNDFKTFVETLSTRD</sequence>
<protein>
    <recommendedName>
        <fullName evidence="3">SMI1/KNR4 family protein</fullName>
    </recommendedName>
</protein>
<dbReference type="EMBL" id="JAERRB010000002">
    <property type="protein sequence ID" value="MBL0741214.1"/>
    <property type="molecule type" value="Genomic_DNA"/>
</dbReference>
<evidence type="ECO:0008006" key="3">
    <source>
        <dbReference type="Google" id="ProtNLM"/>
    </source>
</evidence>